<dbReference type="Proteomes" id="UP000790347">
    <property type="component" value="Unassembled WGS sequence"/>
</dbReference>
<reference evidence="1" key="2">
    <citation type="journal article" date="2022" name="Res Sq">
        <title>Comparative Genomics Reveals Insights into the Divergent Evolution of Astigmatic Mites and Household Pest Adaptations.</title>
        <authorList>
            <person name="Xiong Q."/>
            <person name="Wan A.T.-Y."/>
            <person name="Liu X.-Y."/>
            <person name="Fung C.S.-H."/>
            <person name="Xiao X."/>
            <person name="Malainual N."/>
            <person name="Hou J."/>
            <person name="Wang L."/>
            <person name="Wang M."/>
            <person name="Yang K."/>
            <person name="Cui Y."/>
            <person name="Leung E."/>
            <person name="Nong W."/>
            <person name="Shin S.-K."/>
            <person name="Au S."/>
            <person name="Jeong K.Y."/>
            <person name="Chew F.T."/>
            <person name="Hui J."/>
            <person name="Leung T.F."/>
            <person name="Tungtrongchitr A."/>
            <person name="Zhong N."/>
            <person name="Liu Z."/>
            <person name="Tsui S."/>
        </authorList>
    </citation>
    <scope>NUCLEOTIDE SEQUENCE</scope>
    <source>
        <strain evidence="1">Derf</strain>
        <tissue evidence="1">Whole organism</tissue>
    </source>
</reference>
<proteinExistence type="predicted"/>
<reference evidence="1" key="1">
    <citation type="submission" date="2013-05" db="EMBL/GenBank/DDBJ databases">
        <authorList>
            <person name="Yim A.K.Y."/>
            <person name="Chan T.F."/>
            <person name="Ji K.M."/>
            <person name="Liu X.Y."/>
            <person name="Zhou J.W."/>
            <person name="Li R.Q."/>
            <person name="Yang K.Y."/>
            <person name="Li J."/>
            <person name="Li M."/>
            <person name="Law P.T.W."/>
            <person name="Wu Y.L."/>
            <person name="Cai Z.L."/>
            <person name="Qin H."/>
            <person name="Bao Y."/>
            <person name="Leung R.K.K."/>
            <person name="Ng P.K.S."/>
            <person name="Zou J."/>
            <person name="Zhong X.J."/>
            <person name="Ran P.X."/>
            <person name="Zhong N.S."/>
            <person name="Liu Z.G."/>
            <person name="Tsui S.K.W."/>
        </authorList>
    </citation>
    <scope>NUCLEOTIDE SEQUENCE</scope>
    <source>
        <strain evidence="1">Derf</strain>
        <tissue evidence="1">Whole organism</tissue>
    </source>
</reference>
<dbReference type="EMBL" id="ASGP02000006">
    <property type="protein sequence ID" value="KAH9501590.1"/>
    <property type="molecule type" value="Genomic_DNA"/>
</dbReference>
<dbReference type="AlphaFoldDB" id="A0A922L1Q0"/>
<sequence>MEFQCLSKQQALPRTSVLYKWSVIVDDNGLIHFKRRVENCQLLFNKKFPIILIDKAIVRDMLEACS</sequence>
<gene>
    <name evidence="1" type="ORF">DERF_012426</name>
</gene>
<comment type="caution">
    <text evidence="1">The sequence shown here is derived from an EMBL/GenBank/DDBJ whole genome shotgun (WGS) entry which is preliminary data.</text>
</comment>
<organism evidence="1 2">
    <name type="scientific">Dermatophagoides farinae</name>
    <name type="common">American house dust mite</name>
    <dbReference type="NCBI Taxonomy" id="6954"/>
    <lineage>
        <taxon>Eukaryota</taxon>
        <taxon>Metazoa</taxon>
        <taxon>Ecdysozoa</taxon>
        <taxon>Arthropoda</taxon>
        <taxon>Chelicerata</taxon>
        <taxon>Arachnida</taxon>
        <taxon>Acari</taxon>
        <taxon>Acariformes</taxon>
        <taxon>Sarcoptiformes</taxon>
        <taxon>Astigmata</taxon>
        <taxon>Psoroptidia</taxon>
        <taxon>Analgoidea</taxon>
        <taxon>Pyroglyphidae</taxon>
        <taxon>Dermatophagoidinae</taxon>
        <taxon>Dermatophagoides</taxon>
    </lineage>
</organism>
<accession>A0A922L1Q0</accession>
<keyword evidence="2" id="KW-1185">Reference proteome</keyword>
<evidence type="ECO:0000313" key="1">
    <source>
        <dbReference type="EMBL" id="KAH9501590.1"/>
    </source>
</evidence>
<evidence type="ECO:0000313" key="2">
    <source>
        <dbReference type="Proteomes" id="UP000790347"/>
    </source>
</evidence>
<name>A0A922L1Q0_DERFA</name>
<protein>
    <submittedName>
        <fullName evidence="1">Uncharacterized protein</fullName>
    </submittedName>
</protein>